<comment type="caution">
    <text evidence="1">The sequence shown here is derived from an EMBL/GenBank/DDBJ whole genome shotgun (WGS) entry which is preliminary data.</text>
</comment>
<proteinExistence type="predicted"/>
<dbReference type="Proteomes" id="UP000324897">
    <property type="component" value="Chromosome 6"/>
</dbReference>
<name>A0A5J9WPM5_9POAL</name>
<reference evidence="1 2" key="1">
    <citation type="journal article" date="2019" name="Sci. Rep.">
        <title>A high-quality genome of Eragrostis curvula grass provides insights into Poaceae evolution and supports new strategies to enhance forage quality.</title>
        <authorList>
            <person name="Carballo J."/>
            <person name="Santos B.A.C.M."/>
            <person name="Zappacosta D."/>
            <person name="Garbus I."/>
            <person name="Selva J.P."/>
            <person name="Gallo C.A."/>
            <person name="Diaz A."/>
            <person name="Albertini E."/>
            <person name="Caccamo M."/>
            <person name="Echenique V."/>
        </authorList>
    </citation>
    <scope>NUCLEOTIDE SEQUENCE [LARGE SCALE GENOMIC DNA]</scope>
    <source>
        <strain evidence="2">cv. Victoria</strain>
        <tissue evidence="1">Leaf</tissue>
    </source>
</reference>
<dbReference type="Gramene" id="TVU50103">
    <property type="protein sequence ID" value="TVU50103"/>
    <property type="gene ID" value="EJB05_01460"/>
</dbReference>
<gene>
    <name evidence="1" type="ORF">EJB05_01460</name>
</gene>
<dbReference type="EMBL" id="RWGY01000002">
    <property type="protein sequence ID" value="TVU50103.1"/>
    <property type="molecule type" value="Genomic_DNA"/>
</dbReference>
<accession>A0A5J9WPM5</accession>
<keyword evidence="2" id="KW-1185">Reference proteome</keyword>
<protein>
    <submittedName>
        <fullName evidence="1">Uncharacterized protein</fullName>
    </submittedName>
</protein>
<organism evidence="1 2">
    <name type="scientific">Eragrostis curvula</name>
    <name type="common">weeping love grass</name>
    <dbReference type="NCBI Taxonomy" id="38414"/>
    <lineage>
        <taxon>Eukaryota</taxon>
        <taxon>Viridiplantae</taxon>
        <taxon>Streptophyta</taxon>
        <taxon>Embryophyta</taxon>
        <taxon>Tracheophyta</taxon>
        <taxon>Spermatophyta</taxon>
        <taxon>Magnoliopsida</taxon>
        <taxon>Liliopsida</taxon>
        <taxon>Poales</taxon>
        <taxon>Poaceae</taxon>
        <taxon>PACMAD clade</taxon>
        <taxon>Chloridoideae</taxon>
        <taxon>Eragrostideae</taxon>
        <taxon>Eragrostidinae</taxon>
        <taxon>Eragrostis</taxon>
    </lineage>
</organism>
<evidence type="ECO:0000313" key="2">
    <source>
        <dbReference type="Proteomes" id="UP000324897"/>
    </source>
</evidence>
<sequence length="78" mass="8269">MASPQAQREAAAALDQRRAPLTAVRTRGAAAAGSSTTVLDLRSRSSILFIFTACTQPRAELIVVLPHPGDSALIRLKK</sequence>
<evidence type="ECO:0000313" key="1">
    <source>
        <dbReference type="EMBL" id="TVU50103.1"/>
    </source>
</evidence>
<dbReference type="AlphaFoldDB" id="A0A5J9WPM5"/>